<evidence type="ECO:0000313" key="2">
    <source>
        <dbReference type="Proteomes" id="UP000676506"/>
    </source>
</evidence>
<dbReference type="RefSeq" id="WP_211429616.1">
    <property type="nucleotide sequence ID" value="NZ_CP072648.1"/>
</dbReference>
<protein>
    <submittedName>
        <fullName evidence="1">Uncharacterized protein</fullName>
    </submittedName>
</protein>
<dbReference type="EMBL" id="CP072648">
    <property type="protein sequence ID" value="QUW03726.1"/>
    <property type="molecule type" value="Genomic_DNA"/>
</dbReference>
<accession>A0ABX8BCG7</accession>
<sequence length="229" mass="25832">MTPAEILSQLDACAESLAFPMLDAPGFRLAAARLHAYRDAERWALVIETLGCHEFGIGHAAIDNCLHVYGNCLERPPGTRPEDYLHPTSDGDECPTFDERQYVRREARTVRIRGRLVLLPDRSPLLDSEGRPLALGRRWRDDELLRWLAARYRHDLLATEAELRGRIPPDLPELLTLDAWHHPDLGSEVVPSASETFRQLAEVLATGDVTRYRPSHPSNTCRPDWTVGA</sequence>
<gene>
    <name evidence="1" type="ORF">J8C06_04650</name>
</gene>
<keyword evidence="2" id="KW-1185">Reference proteome</keyword>
<proteinExistence type="predicted"/>
<dbReference type="Pfam" id="PF22535">
    <property type="entry name" value="DUF7003"/>
    <property type="match status" value="1"/>
</dbReference>
<dbReference type="Proteomes" id="UP000676506">
    <property type="component" value="Chromosome 1"/>
</dbReference>
<evidence type="ECO:0000313" key="1">
    <source>
        <dbReference type="EMBL" id="QUW03726.1"/>
    </source>
</evidence>
<name>A0ABX8BCG7_9BACT</name>
<dbReference type="InterPro" id="IPR054272">
    <property type="entry name" value="DUF7003"/>
</dbReference>
<reference evidence="1 2" key="1">
    <citation type="submission" date="2021-03" db="EMBL/GenBank/DDBJ databases">
        <title>Genomic and phenotypic characterization of Chloracidobacterium isolates provides evidence for multiple species.</title>
        <authorList>
            <person name="Saini M.K."/>
            <person name="Costas A.M.G."/>
            <person name="Tank M."/>
            <person name="Bryant D.A."/>
        </authorList>
    </citation>
    <scope>NUCLEOTIDE SEQUENCE [LARGE SCALE GENOMIC DNA]</scope>
    <source>
        <strain evidence="1 2">BV2-C</strain>
    </source>
</reference>
<organism evidence="1 2">
    <name type="scientific">Chloracidobacterium validum</name>
    <dbReference type="NCBI Taxonomy" id="2821543"/>
    <lineage>
        <taxon>Bacteria</taxon>
        <taxon>Pseudomonadati</taxon>
        <taxon>Acidobacteriota</taxon>
        <taxon>Terriglobia</taxon>
        <taxon>Terriglobales</taxon>
        <taxon>Acidobacteriaceae</taxon>
        <taxon>Chloracidobacterium</taxon>
    </lineage>
</organism>